<feature type="transmembrane region" description="Helical" evidence="7">
    <location>
        <begin position="246"/>
        <end position="269"/>
    </location>
</feature>
<evidence type="ECO:0000313" key="9">
    <source>
        <dbReference type="EMBL" id="MBP2189822.1"/>
    </source>
</evidence>
<evidence type="ECO:0000256" key="5">
    <source>
        <dbReference type="ARBA" id="ARBA00022989"/>
    </source>
</evidence>
<evidence type="ECO:0000256" key="3">
    <source>
        <dbReference type="ARBA" id="ARBA00022475"/>
    </source>
</evidence>
<dbReference type="Proteomes" id="UP001519325">
    <property type="component" value="Unassembled WGS sequence"/>
</dbReference>
<feature type="domain" description="Major facilitator superfamily (MFS) profile" evidence="8">
    <location>
        <begin position="16"/>
        <end position="395"/>
    </location>
</feature>
<proteinExistence type="predicted"/>
<protein>
    <submittedName>
        <fullName evidence="9">MFS family permease</fullName>
    </submittedName>
</protein>
<dbReference type="InterPro" id="IPR036259">
    <property type="entry name" value="MFS_trans_sf"/>
</dbReference>
<keyword evidence="3" id="KW-1003">Cell membrane</keyword>
<keyword evidence="2" id="KW-0813">Transport</keyword>
<comment type="subcellular location">
    <subcellularLocation>
        <location evidence="1">Cell membrane</location>
        <topology evidence="1">Multi-pass membrane protein</topology>
    </subcellularLocation>
</comment>
<evidence type="ECO:0000256" key="2">
    <source>
        <dbReference type="ARBA" id="ARBA00022448"/>
    </source>
</evidence>
<dbReference type="Pfam" id="PF07690">
    <property type="entry name" value="MFS_1"/>
    <property type="match status" value="2"/>
</dbReference>
<feature type="transmembrane region" description="Helical" evidence="7">
    <location>
        <begin position="281"/>
        <end position="298"/>
    </location>
</feature>
<dbReference type="InterPro" id="IPR050171">
    <property type="entry name" value="MFS_Transporters"/>
</dbReference>
<dbReference type="PANTHER" id="PTHR23517:SF3">
    <property type="entry name" value="INTEGRAL MEMBRANE TRANSPORT PROTEIN"/>
    <property type="match status" value="1"/>
</dbReference>
<sequence>MTACLEAAPIDSLRPLVLTVYVPTLARGIGMGAAAPVMTLTAVDLGASVAVAGLAVALVGLGQVLGGIPSGQLVAWMGERASTIWGTAVGLVGVLLCVFAPNVPVLCVGLLIVGLSNAVWGLARMTFMAEAIALPLRARAMSLFGGAMRLGFFVGPLLGAAAILGVGIRGGFAVQFLAFLVAGWMMVRLPLPGGSYTEPAVAPPISLLGVARQHRSVLCTLGAGSMLMGAARASREVILPLWAHHIGIDAATASLLFGIAAALELVFAYPAGHLMDRYGRAPIAVPSLGILSASYLAVPLTHSTITLGAVAVALGVGNGIGNGLIMVLGADVAPPGMRAEFLAAWRLTHDCGAFGGPLLLGILAGAAPLAAAALTIGGVAALGAVVMGRFIPRHIPWPPVALSLPQKVIS</sequence>
<dbReference type="EMBL" id="JAGGMR010000001">
    <property type="protein sequence ID" value="MBP2189822.1"/>
    <property type="molecule type" value="Genomic_DNA"/>
</dbReference>
<feature type="transmembrane region" description="Helical" evidence="7">
    <location>
        <begin position="358"/>
        <end position="386"/>
    </location>
</feature>
<accession>A0ABS4QDS3</accession>
<organism evidence="9 10">
    <name type="scientific">Nocardia goodfellowii</name>
    <dbReference type="NCBI Taxonomy" id="882446"/>
    <lineage>
        <taxon>Bacteria</taxon>
        <taxon>Bacillati</taxon>
        <taxon>Actinomycetota</taxon>
        <taxon>Actinomycetes</taxon>
        <taxon>Mycobacteriales</taxon>
        <taxon>Nocardiaceae</taxon>
        <taxon>Nocardia</taxon>
    </lineage>
</organism>
<dbReference type="PROSITE" id="PS50850">
    <property type="entry name" value="MFS"/>
    <property type="match status" value="1"/>
</dbReference>
<name>A0ABS4QDS3_9NOCA</name>
<feature type="transmembrane region" description="Helical" evidence="7">
    <location>
        <begin position="45"/>
        <end position="68"/>
    </location>
</feature>
<feature type="transmembrane region" description="Helical" evidence="7">
    <location>
        <begin position="305"/>
        <end position="328"/>
    </location>
</feature>
<dbReference type="PANTHER" id="PTHR23517">
    <property type="entry name" value="RESISTANCE PROTEIN MDTM, PUTATIVE-RELATED-RELATED"/>
    <property type="match status" value="1"/>
</dbReference>
<dbReference type="SUPFAM" id="SSF103473">
    <property type="entry name" value="MFS general substrate transporter"/>
    <property type="match status" value="1"/>
</dbReference>
<keyword evidence="4 7" id="KW-0812">Transmembrane</keyword>
<keyword evidence="10" id="KW-1185">Reference proteome</keyword>
<evidence type="ECO:0000259" key="8">
    <source>
        <dbReference type="PROSITE" id="PS50850"/>
    </source>
</evidence>
<comment type="caution">
    <text evidence="9">The sequence shown here is derived from an EMBL/GenBank/DDBJ whole genome shotgun (WGS) entry which is preliminary data.</text>
</comment>
<dbReference type="Gene3D" id="1.20.1250.20">
    <property type="entry name" value="MFS general substrate transporter like domains"/>
    <property type="match status" value="2"/>
</dbReference>
<keyword evidence="5 7" id="KW-1133">Transmembrane helix</keyword>
<dbReference type="InterPro" id="IPR011701">
    <property type="entry name" value="MFS"/>
</dbReference>
<keyword evidence="6 7" id="KW-0472">Membrane</keyword>
<evidence type="ECO:0000256" key="7">
    <source>
        <dbReference type="SAM" id="Phobius"/>
    </source>
</evidence>
<evidence type="ECO:0000256" key="4">
    <source>
        <dbReference type="ARBA" id="ARBA00022692"/>
    </source>
</evidence>
<evidence type="ECO:0000313" key="10">
    <source>
        <dbReference type="Proteomes" id="UP001519325"/>
    </source>
</evidence>
<reference evidence="9 10" key="1">
    <citation type="submission" date="2021-03" db="EMBL/GenBank/DDBJ databases">
        <title>Sequencing the genomes of 1000 actinobacteria strains.</title>
        <authorList>
            <person name="Klenk H.-P."/>
        </authorList>
    </citation>
    <scope>NUCLEOTIDE SEQUENCE [LARGE SCALE GENOMIC DNA]</scope>
    <source>
        <strain evidence="9 10">DSM 45516</strain>
    </source>
</reference>
<feature type="transmembrane region" description="Helical" evidence="7">
    <location>
        <begin position="89"/>
        <end position="112"/>
    </location>
</feature>
<feature type="transmembrane region" description="Helical" evidence="7">
    <location>
        <begin position="157"/>
        <end position="187"/>
    </location>
</feature>
<dbReference type="RefSeq" id="WP_372446858.1">
    <property type="nucleotide sequence ID" value="NZ_JAGGMR010000001.1"/>
</dbReference>
<evidence type="ECO:0000256" key="6">
    <source>
        <dbReference type="ARBA" id="ARBA00023136"/>
    </source>
</evidence>
<dbReference type="InterPro" id="IPR020846">
    <property type="entry name" value="MFS_dom"/>
</dbReference>
<evidence type="ECO:0000256" key="1">
    <source>
        <dbReference type="ARBA" id="ARBA00004651"/>
    </source>
</evidence>
<dbReference type="CDD" id="cd17325">
    <property type="entry name" value="MFS_MdtG_SLC18_like"/>
    <property type="match status" value="1"/>
</dbReference>
<gene>
    <name evidence="9" type="ORF">BJ987_002723</name>
</gene>